<name>A0ACB8TDI9_9AGAM</name>
<organism evidence="1 2">
    <name type="scientific">Artomyces pyxidatus</name>
    <dbReference type="NCBI Taxonomy" id="48021"/>
    <lineage>
        <taxon>Eukaryota</taxon>
        <taxon>Fungi</taxon>
        <taxon>Dikarya</taxon>
        <taxon>Basidiomycota</taxon>
        <taxon>Agaricomycotina</taxon>
        <taxon>Agaricomycetes</taxon>
        <taxon>Russulales</taxon>
        <taxon>Auriscalpiaceae</taxon>
        <taxon>Artomyces</taxon>
    </lineage>
</organism>
<evidence type="ECO:0000313" key="2">
    <source>
        <dbReference type="Proteomes" id="UP000814140"/>
    </source>
</evidence>
<protein>
    <submittedName>
        <fullName evidence="1">Uncharacterized protein</fullName>
    </submittedName>
</protein>
<reference evidence="1" key="2">
    <citation type="journal article" date="2022" name="New Phytol.">
        <title>Evolutionary transition to the ectomycorrhizal habit in the genomes of a hyperdiverse lineage of mushroom-forming fungi.</title>
        <authorList>
            <person name="Looney B."/>
            <person name="Miyauchi S."/>
            <person name="Morin E."/>
            <person name="Drula E."/>
            <person name="Courty P.E."/>
            <person name="Kohler A."/>
            <person name="Kuo A."/>
            <person name="LaButti K."/>
            <person name="Pangilinan J."/>
            <person name="Lipzen A."/>
            <person name="Riley R."/>
            <person name="Andreopoulos W."/>
            <person name="He G."/>
            <person name="Johnson J."/>
            <person name="Nolan M."/>
            <person name="Tritt A."/>
            <person name="Barry K.W."/>
            <person name="Grigoriev I.V."/>
            <person name="Nagy L.G."/>
            <person name="Hibbett D."/>
            <person name="Henrissat B."/>
            <person name="Matheny P.B."/>
            <person name="Labbe J."/>
            <person name="Martin F.M."/>
        </authorList>
    </citation>
    <scope>NUCLEOTIDE SEQUENCE</scope>
    <source>
        <strain evidence="1">HHB10654</strain>
    </source>
</reference>
<keyword evidence="2" id="KW-1185">Reference proteome</keyword>
<comment type="caution">
    <text evidence="1">The sequence shown here is derived from an EMBL/GenBank/DDBJ whole genome shotgun (WGS) entry which is preliminary data.</text>
</comment>
<evidence type="ECO:0000313" key="1">
    <source>
        <dbReference type="EMBL" id="KAI0066497.1"/>
    </source>
</evidence>
<sequence length="1231" mass="137486">MGPGAPKPQETSRPLNVTDALSYLDAVKVQFHDRPDVYNHFLDIMKDFKSQLIDTPGVIERVSMLFHGNPYLIEGFNTFLPPGYHINASTDPHDPNLITVTTPLGTMTSNVNALSRSGPPGGLSFFGPPIPSSGQSNAVATASVPPGSRPDTPQARPHPSATHHLNDAHHAYSPGPGQGTSTTAAASVLGNMGNKNQVERAPAGEFDHAIQYLNKIKTRYPDDPNTYKQFLEILQTYRKEQQTHLKDPHGYQQREQRMMHDVFVQVQVLFKDADDLLGEFKDFLPEIIGASAPPGGLVGILPHPHGPSGSMWNQDSSVPKPSAASSRRRKREAKESVAPSKVEPVRDSRKRQRVVKAPAKGRAQSPTFSSYAAPPSPPPPGPSNHHPHSQPVTTFHTMSAHLSQPSMAMSQMAGPSSTTQDELMFFDRAKKMLEGRETYDDFLKLLNMYSKDVIDLKQLVIRAEAFLGDSDLLTQFKNLVSWDDKKGSVEHGPPGSVRTGPPDLVLPRPADDGQGPSYRRLPDREARLATSGRDQLARTVLNDEWVSHPTWASEEAGFVSHKKNSFEEVIHRCEDERHEYQIHLEGMARTIAILQPLNARLDEMSHEERALYKLKPDLGGQSKALYQRTLKKVYGKEAGVEIYQALQDSPSVAVPVVLARLKQKNEEWRRAQREWGLTWRQIDGKNFYKSLDHMGINFKANDKKNITTKAFVAEIENVKAEQAQNVPEGQRPFTFGSLGFQLDYDFSDTAVLHDSLKLVYSYLDHNQSTYSLQERRSVEKFLRSFVPTLCMYPHAEFNAACGPLDVGQDEDSGDEPLGTGDAADDAAAARAGGVHAGDLRKKLLRTAQEKRRVREGSPNGVDGLQSRGSRIPTPEPGEAPAAAAKATDVWIRESQLPDEGAAIRDAGVSKRPFFTNTTFYTLLRLVQLLYSRLSICKEVGAKHAGQKFKHLLANPIALELGLEDPQGPSAVLDQLLETVRDHGAREDANVLYMYMLDACEKLFGNEMDQSTFEEHMRWFFGTKSFLLYTVDKIIAALIKQVQTIVSDNKCQELWHHLRQNRNEGAFSRQDIIRYRRQAEHHVGSDDNLYRVEWARILVMDAEERSMRVQLVGSADASVDDGRTALGRWREYVDTYVMEHPTEWVHGSGSGSSGQALFVKRHLAPGDSSGGSEVRTEGEVAIRISLGTYKLFYEAGTEECVWRRRSEEEERTLRERAAAREEERRRTPWMGS</sequence>
<proteinExistence type="predicted"/>
<dbReference type="EMBL" id="MU277192">
    <property type="protein sequence ID" value="KAI0066497.1"/>
    <property type="molecule type" value="Genomic_DNA"/>
</dbReference>
<accession>A0ACB8TDI9</accession>
<reference evidence="1" key="1">
    <citation type="submission" date="2021-03" db="EMBL/GenBank/DDBJ databases">
        <authorList>
            <consortium name="DOE Joint Genome Institute"/>
            <person name="Ahrendt S."/>
            <person name="Looney B.P."/>
            <person name="Miyauchi S."/>
            <person name="Morin E."/>
            <person name="Drula E."/>
            <person name="Courty P.E."/>
            <person name="Chicoki N."/>
            <person name="Fauchery L."/>
            <person name="Kohler A."/>
            <person name="Kuo A."/>
            <person name="Labutti K."/>
            <person name="Pangilinan J."/>
            <person name="Lipzen A."/>
            <person name="Riley R."/>
            <person name="Andreopoulos W."/>
            <person name="He G."/>
            <person name="Johnson J."/>
            <person name="Barry K.W."/>
            <person name="Grigoriev I.V."/>
            <person name="Nagy L."/>
            <person name="Hibbett D."/>
            <person name="Henrissat B."/>
            <person name="Matheny P.B."/>
            <person name="Labbe J."/>
            <person name="Martin F."/>
        </authorList>
    </citation>
    <scope>NUCLEOTIDE SEQUENCE</scope>
    <source>
        <strain evidence="1">HHB10654</strain>
    </source>
</reference>
<dbReference type="Proteomes" id="UP000814140">
    <property type="component" value="Unassembled WGS sequence"/>
</dbReference>
<gene>
    <name evidence="1" type="ORF">BV25DRAFT_1868189</name>
</gene>